<evidence type="ECO:0000256" key="1">
    <source>
        <dbReference type="ARBA" id="ARBA00022630"/>
    </source>
</evidence>
<evidence type="ECO:0000313" key="5">
    <source>
        <dbReference type="Proteomes" id="UP000241074"/>
    </source>
</evidence>
<dbReference type="Gene3D" id="2.40.110.10">
    <property type="entry name" value="Butyryl-CoA Dehydrogenase, subunit A, domain 2"/>
    <property type="match status" value="1"/>
</dbReference>
<evidence type="ECO:0000256" key="2">
    <source>
        <dbReference type="ARBA" id="ARBA00022827"/>
    </source>
</evidence>
<dbReference type="GO" id="GO:0003995">
    <property type="term" value="F:acyl-CoA dehydrogenase activity"/>
    <property type="evidence" value="ECO:0007669"/>
    <property type="project" value="TreeGrafter"/>
</dbReference>
<dbReference type="PANTHER" id="PTHR43884:SF20">
    <property type="entry name" value="ACYL-COA DEHYDROGENASE FADE28"/>
    <property type="match status" value="1"/>
</dbReference>
<dbReference type="InterPro" id="IPR037069">
    <property type="entry name" value="AcylCoA_DH/ox_N_sf"/>
</dbReference>
<dbReference type="EMBL" id="CP027860">
    <property type="protein sequence ID" value="AVP97221.1"/>
    <property type="molecule type" value="Genomic_DNA"/>
</dbReference>
<evidence type="ECO:0000313" key="4">
    <source>
        <dbReference type="EMBL" id="AVP97221.1"/>
    </source>
</evidence>
<proteinExistence type="predicted"/>
<protein>
    <recommendedName>
        <fullName evidence="6">Acyl-CoA dehydrogenase</fullName>
    </recommendedName>
</protein>
<dbReference type="KEGG" id="xba:C7S18_08435"/>
<keyword evidence="1" id="KW-0285">Flavoprotein</keyword>
<dbReference type="InterPro" id="IPR046373">
    <property type="entry name" value="Acyl-CoA_Oxase/DH_mid-dom_sf"/>
</dbReference>
<dbReference type="Gene3D" id="1.10.540.10">
    <property type="entry name" value="Acyl-CoA dehydrogenase/oxidase, N-terminal domain"/>
    <property type="match status" value="1"/>
</dbReference>
<dbReference type="InterPro" id="IPR009100">
    <property type="entry name" value="AcylCoA_DH/oxidase_NM_dom_sf"/>
</dbReference>
<accession>A0A2P1PQW8</accession>
<keyword evidence="2" id="KW-0274">FAD</keyword>
<name>A0A2P1PQW8_9GAMM</name>
<keyword evidence="5" id="KW-1185">Reference proteome</keyword>
<dbReference type="SUPFAM" id="SSF56645">
    <property type="entry name" value="Acyl-CoA dehydrogenase NM domain-like"/>
    <property type="match status" value="1"/>
</dbReference>
<evidence type="ECO:0008006" key="6">
    <source>
        <dbReference type="Google" id="ProtNLM"/>
    </source>
</evidence>
<organism evidence="4 5">
    <name type="scientific">Ahniella affigens</name>
    <dbReference type="NCBI Taxonomy" id="2021234"/>
    <lineage>
        <taxon>Bacteria</taxon>
        <taxon>Pseudomonadati</taxon>
        <taxon>Pseudomonadota</taxon>
        <taxon>Gammaproteobacteria</taxon>
        <taxon>Lysobacterales</taxon>
        <taxon>Rhodanobacteraceae</taxon>
        <taxon>Ahniella</taxon>
    </lineage>
</organism>
<sequence>MSILDADYAVLECAMPGFVAAVQNCPFADREGADSPLLGLFKAHGGVDMAIPKSHGGKGLSAPALVRAQRALGALSPSLAIAINMHQFSVATLVEMAKASSGVEWMLLQAIAEGQLLVASAFAEGAAGASILEPFLEAQPLGSNFRISGSKKPCSLARSMELITLSIRVPSADGSKLAVALIPADTPGIEVRKFWNSPILAAAESEEVVFDNVLVHEKMISYSGSRDELDQVQLAGFIWFELLLTASYLGIGSRLLEKLLEAPRATSPDLVFVASRLTCSTQALLQLATEFEQAPPDQQSDLLGRILLTRYTTQDLLDAAAARAVEGMGGLRFVMDPEVAYLLAASKALAFHPPSRVSMHDYLARWLRGAPLVLC</sequence>
<dbReference type="Proteomes" id="UP000241074">
    <property type="component" value="Chromosome"/>
</dbReference>
<reference evidence="4 5" key="2">
    <citation type="submission" date="2018-03" db="EMBL/GenBank/DDBJ databases">
        <authorList>
            <person name="Keele B.F."/>
        </authorList>
    </citation>
    <scope>NUCLEOTIDE SEQUENCE [LARGE SCALE GENOMIC DNA]</scope>
    <source>
        <strain evidence="4 5">D13</strain>
    </source>
</reference>
<dbReference type="AlphaFoldDB" id="A0A2P1PQW8"/>
<reference evidence="4 5" key="1">
    <citation type="submission" date="2018-03" db="EMBL/GenBank/DDBJ databases">
        <title>Ahniella affigens gen. nov., sp. nov., a gammaproteobacterium isolated from sandy soil near a stream.</title>
        <authorList>
            <person name="Ko Y."/>
            <person name="Kim J.-H."/>
        </authorList>
    </citation>
    <scope>NUCLEOTIDE SEQUENCE [LARGE SCALE GENOMIC DNA]</scope>
    <source>
        <strain evidence="4 5">D13</strain>
    </source>
</reference>
<keyword evidence="3" id="KW-0560">Oxidoreductase</keyword>
<dbReference type="PANTHER" id="PTHR43884">
    <property type="entry name" value="ACYL-COA DEHYDROGENASE"/>
    <property type="match status" value="1"/>
</dbReference>
<dbReference type="OrthoDB" id="2986495at2"/>
<gene>
    <name evidence="4" type="ORF">C7S18_08435</name>
</gene>
<dbReference type="GO" id="GO:0050660">
    <property type="term" value="F:flavin adenine dinucleotide binding"/>
    <property type="evidence" value="ECO:0007669"/>
    <property type="project" value="InterPro"/>
</dbReference>
<evidence type="ECO:0000256" key="3">
    <source>
        <dbReference type="ARBA" id="ARBA00023002"/>
    </source>
</evidence>
<dbReference type="RefSeq" id="WP_106891145.1">
    <property type="nucleotide sequence ID" value="NZ_CP027860.1"/>
</dbReference>